<dbReference type="Gene3D" id="3.40.50.620">
    <property type="entry name" value="HUPs"/>
    <property type="match status" value="1"/>
</dbReference>
<feature type="binding site" description="in other chain" evidence="8">
    <location>
        <begin position="228"/>
        <end position="229"/>
    </location>
    <ligand>
        <name>deamido-NAD(+)</name>
        <dbReference type="ChEBI" id="CHEBI:58437"/>
        <note>ligand shared between two neighboring subunits</note>
    </ligand>
</feature>
<name>F4FYI6_METCR</name>
<feature type="binding site" description="in other chain" evidence="8">
    <location>
        <position position="98"/>
    </location>
    <ligand>
        <name>deamido-NAD(+)</name>
        <dbReference type="ChEBI" id="CHEBI:58437"/>
        <note>ligand shared between two neighboring subunits</note>
    </ligand>
</feature>
<feature type="binding site" evidence="8">
    <location>
        <position position="118"/>
    </location>
    <ligand>
        <name>ATP</name>
        <dbReference type="ChEBI" id="CHEBI:30616"/>
    </ligand>
</feature>
<dbReference type="GO" id="GO:0003952">
    <property type="term" value="F:NAD+ synthase (glutamine-hydrolyzing) activity"/>
    <property type="evidence" value="ECO:0007669"/>
    <property type="project" value="InterPro"/>
</dbReference>
<dbReference type="GO" id="GO:0009435">
    <property type="term" value="P:NAD+ biosynthetic process"/>
    <property type="evidence" value="ECO:0007669"/>
    <property type="project" value="UniProtKB-UniRule"/>
</dbReference>
<dbReference type="GO" id="GO:0008795">
    <property type="term" value="F:NAD+ synthase activity"/>
    <property type="evidence" value="ECO:0007669"/>
    <property type="project" value="UniProtKB-UniRule"/>
</dbReference>
<dbReference type="KEGG" id="mcn:Mcup_1381"/>
<comment type="catalytic activity">
    <reaction evidence="8 10">
        <text>deamido-NAD(+) + NH4(+) + ATP = AMP + diphosphate + NAD(+) + H(+)</text>
        <dbReference type="Rhea" id="RHEA:21188"/>
        <dbReference type="ChEBI" id="CHEBI:15378"/>
        <dbReference type="ChEBI" id="CHEBI:28938"/>
        <dbReference type="ChEBI" id="CHEBI:30616"/>
        <dbReference type="ChEBI" id="CHEBI:33019"/>
        <dbReference type="ChEBI" id="CHEBI:57540"/>
        <dbReference type="ChEBI" id="CHEBI:58437"/>
        <dbReference type="ChEBI" id="CHEBI:456215"/>
        <dbReference type="EC" id="6.3.1.5"/>
    </reaction>
</comment>
<dbReference type="HAMAP" id="MF_00193">
    <property type="entry name" value="NadE_ammonia_dep"/>
    <property type="match status" value="1"/>
</dbReference>
<comment type="function">
    <text evidence="8">Catalyzes the ATP-dependent amidation of deamido-NAD to form NAD. Uses ammonia as a nitrogen source.</text>
</comment>
<evidence type="ECO:0000256" key="6">
    <source>
        <dbReference type="ARBA" id="ARBA00022842"/>
    </source>
</evidence>
<dbReference type="STRING" id="1006006.Mcup_1381"/>
<feature type="binding site" evidence="8">
    <location>
        <position position="22"/>
    </location>
    <ligand>
        <name>Mg(2+)</name>
        <dbReference type="ChEBI" id="CHEBI:18420"/>
    </ligand>
</feature>
<dbReference type="InterPro" id="IPR003694">
    <property type="entry name" value="NAD_synthase"/>
</dbReference>
<protein>
    <recommendedName>
        <fullName evidence="8 10">NH(3)-dependent NAD(+) synthetase</fullName>
        <ecNumber evidence="8 10">6.3.1.5</ecNumber>
    </recommendedName>
</protein>
<keyword evidence="2 8" id="KW-0436">Ligase</keyword>
<dbReference type="HOGENOM" id="CLU_059327_1_1_2"/>
<evidence type="ECO:0000256" key="8">
    <source>
        <dbReference type="HAMAP-Rule" id="MF_00193"/>
    </source>
</evidence>
<dbReference type="FunFam" id="3.40.50.620:FF:000106">
    <property type="entry name" value="Glutamine-dependent NAD(+) synthetase"/>
    <property type="match status" value="1"/>
</dbReference>
<evidence type="ECO:0000259" key="11">
    <source>
        <dbReference type="Pfam" id="PF02540"/>
    </source>
</evidence>
<dbReference type="GO" id="GO:0005737">
    <property type="term" value="C:cytoplasm"/>
    <property type="evidence" value="ECO:0007669"/>
    <property type="project" value="InterPro"/>
</dbReference>
<dbReference type="PANTHER" id="PTHR23090:SF9">
    <property type="entry name" value="GLUTAMINE-DEPENDENT NAD(+) SYNTHETASE"/>
    <property type="match status" value="1"/>
</dbReference>
<dbReference type="EC" id="6.3.1.5" evidence="8 10"/>
<dbReference type="UniPathway" id="UPA00253">
    <property type="reaction ID" value="UER00333"/>
</dbReference>
<proteinExistence type="inferred from homology"/>
<sequence>MRDYIIKSGKKGGVVGVSGGIDSAVTATLLSKAVDNFYFLIMPSKSTPKEDLEDALALTDLLNGKDRRSVIWIDDVVERFSKLVDVNDKVIVGNVKARTRMILLYAFAQKLDYLVIGTGDKSELLLGYFTKYGDGGVDVLPIGDLFKTQVRRLGEYLNLPKNIVRKPSSPALWEGQSAEEELGVSYEAADPILYLIEKGKSDPEIVDILGVEPSLVSKIRAMIGKSEHKRKPPEIFRLEQLYSS</sequence>
<dbReference type="PANTHER" id="PTHR23090">
    <property type="entry name" value="NH 3 /GLUTAMINE-DEPENDENT NAD + SYNTHETASE"/>
    <property type="match status" value="1"/>
</dbReference>
<dbReference type="InterPro" id="IPR022926">
    <property type="entry name" value="NH(3)-dep_NAD(+)_synth"/>
</dbReference>
<keyword evidence="4 8" id="KW-0547">Nucleotide-binding</keyword>
<dbReference type="InterPro" id="IPR014729">
    <property type="entry name" value="Rossmann-like_a/b/a_fold"/>
</dbReference>
<dbReference type="Proteomes" id="UP000007812">
    <property type="component" value="Chromosome"/>
</dbReference>
<dbReference type="NCBIfam" id="TIGR00552">
    <property type="entry name" value="nadE"/>
    <property type="match status" value="1"/>
</dbReference>
<evidence type="ECO:0000313" key="13">
    <source>
        <dbReference type="Proteomes" id="UP000007812"/>
    </source>
</evidence>
<dbReference type="GO" id="GO:0005524">
    <property type="term" value="F:ATP binding"/>
    <property type="evidence" value="ECO:0007669"/>
    <property type="project" value="UniProtKB-UniRule"/>
</dbReference>
<keyword evidence="3 8" id="KW-0479">Metal-binding</keyword>
<evidence type="ECO:0000256" key="10">
    <source>
        <dbReference type="RuleBase" id="RU003812"/>
    </source>
</evidence>
<dbReference type="AlphaFoldDB" id="F4FYI6"/>
<keyword evidence="5 8" id="KW-0067">ATP-binding</keyword>
<dbReference type="GO" id="GO:0004359">
    <property type="term" value="F:glutaminase activity"/>
    <property type="evidence" value="ECO:0007669"/>
    <property type="project" value="InterPro"/>
</dbReference>
<gene>
    <name evidence="8" type="primary">nadE</name>
    <name evidence="12" type="ordered locus">Mcup_1381</name>
</gene>
<dbReference type="SUPFAM" id="SSF52402">
    <property type="entry name" value="Adenine nucleotide alpha hydrolases-like"/>
    <property type="match status" value="1"/>
</dbReference>
<dbReference type="eggNOG" id="arCOG00069">
    <property type="taxonomic scope" value="Archaea"/>
</dbReference>
<feature type="domain" description="NAD/GMP synthase" evidence="11">
    <location>
        <begin position="1"/>
        <end position="233"/>
    </location>
</feature>
<evidence type="ECO:0000256" key="2">
    <source>
        <dbReference type="ARBA" id="ARBA00022598"/>
    </source>
</evidence>
<dbReference type="NCBIfam" id="NF010587">
    <property type="entry name" value="PRK13980.1"/>
    <property type="match status" value="1"/>
</dbReference>
<accession>F4FYI6</accession>
<dbReference type="CDD" id="cd00553">
    <property type="entry name" value="NAD_synthase"/>
    <property type="match status" value="1"/>
</dbReference>
<keyword evidence="13" id="KW-1185">Reference proteome</keyword>
<dbReference type="PATRIC" id="fig|1006006.8.peg.1375"/>
<dbReference type="InterPro" id="IPR022310">
    <property type="entry name" value="NAD/GMP_synthase"/>
</dbReference>
<keyword evidence="7 8" id="KW-0520">NAD</keyword>
<keyword evidence="6 8" id="KW-0460">Magnesium</keyword>
<feature type="binding site" evidence="8">
    <location>
        <position position="123"/>
    </location>
    <ligand>
        <name>Mg(2+)</name>
        <dbReference type="ChEBI" id="CHEBI:18420"/>
    </ligand>
</feature>
<feature type="binding site" evidence="8">
    <location>
        <position position="138"/>
    </location>
    <ligand>
        <name>deamido-NAD(+)</name>
        <dbReference type="ChEBI" id="CHEBI:58437"/>
        <note>ligand shared between two neighboring subunits</note>
    </ligand>
</feature>
<evidence type="ECO:0000256" key="7">
    <source>
        <dbReference type="ARBA" id="ARBA00023027"/>
    </source>
</evidence>
<comment type="subunit">
    <text evidence="8">Homodimer.</text>
</comment>
<feature type="binding site" evidence="8">
    <location>
        <begin position="16"/>
        <end position="23"/>
    </location>
    <ligand>
        <name>ATP</name>
        <dbReference type="ChEBI" id="CHEBI:30616"/>
    </ligand>
</feature>
<evidence type="ECO:0000256" key="5">
    <source>
        <dbReference type="ARBA" id="ARBA00022840"/>
    </source>
</evidence>
<evidence type="ECO:0000313" key="12">
    <source>
        <dbReference type="EMBL" id="AEB95484.1"/>
    </source>
</evidence>
<feature type="binding site" evidence="8">
    <location>
        <position position="169"/>
    </location>
    <ligand>
        <name>ATP</name>
        <dbReference type="ChEBI" id="CHEBI:30616"/>
    </ligand>
</feature>
<comment type="pathway">
    <text evidence="8">Cofactor biosynthesis; NAD(+) biosynthesis; NAD(+) from deamido-NAD(+) (ammonia route): step 1/1.</text>
</comment>
<dbReference type="EMBL" id="CP002656">
    <property type="protein sequence ID" value="AEB95484.1"/>
    <property type="molecule type" value="Genomic_DNA"/>
</dbReference>
<dbReference type="Pfam" id="PF02540">
    <property type="entry name" value="NAD_synthase"/>
    <property type="match status" value="1"/>
</dbReference>
<reference evidence="12 13" key="1">
    <citation type="journal article" date="2011" name="J. Bacteriol.">
        <title>Complete genome sequence of Metallosphaera cuprina, a metal sulfide-oxidizing archaeon from a hot spring.</title>
        <authorList>
            <person name="Liu L.J."/>
            <person name="You X.Y."/>
            <person name="Zheng H."/>
            <person name="Wang S."/>
            <person name="Jiang C.Y."/>
            <person name="Liu S.J."/>
        </authorList>
    </citation>
    <scope>NUCLEOTIDE SEQUENCE [LARGE SCALE GENOMIC DNA]</scope>
    <source>
        <strain evidence="12 13">Ar-4</strain>
    </source>
</reference>
<evidence type="ECO:0000256" key="1">
    <source>
        <dbReference type="ARBA" id="ARBA00005859"/>
    </source>
</evidence>
<dbReference type="GO" id="GO:0046872">
    <property type="term" value="F:metal ion binding"/>
    <property type="evidence" value="ECO:0007669"/>
    <property type="project" value="UniProtKB-KW"/>
</dbReference>
<feature type="binding site" description="in other chain" evidence="8">
    <location>
        <position position="131"/>
    </location>
    <ligand>
        <name>deamido-NAD(+)</name>
        <dbReference type="ChEBI" id="CHEBI:58437"/>
        <note>ligand shared between two neighboring subunits</note>
    </ligand>
</feature>
<evidence type="ECO:0000256" key="9">
    <source>
        <dbReference type="RuleBase" id="RU003811"/>
    </source>
</evidence>
<feature type="binding site" evidence="8">
    <location>
        <position position="147"/>
    </location>
    <ligand>
        <name>ATP</name>
        <dbReference type="ChEBI" id="CHEBI:30616"/>
    </ligand>
</feature>
<evidence type="ECO:0000256" key="3">
    <source>
        <dbReference type="ARBA" id="ARBA00022723"/>
    </source>
</evidence>
<evidence type="ECO:0000256" key="4">
    <source>
        <dbReference type="ARBA" id="ARBA00022741"/>
    </source>
</evidence>
<organism evidence="12 13">
    <name type="scientific">Metallosphaera cuprina (strain Ar-4)</name>
    <dbReference type="NCBI Taxonomy" id="1006006"/>
    <lineage>
        <taxon>Archaea</taxon>
        <taxon>Thermoproteota</taxon>
        <taxon>Thermoprotei</taxon>
        <taxon>Sulfolobales</taxon>
        <taxon>Sulfolobaceae</taxon>
        <taxon>Metallosphaera</taxon>
    </lineage>
</organism>
<comment type="similarity">
    <text evidence="1 8 9">Belongs to the NAD synthetase family.</text>
</comment>